<dbReference type="PANTHER" id="PTHR22550">
    <property type="entry name" value="SPORE GERMINATION PROTEIN"/>
    <property type="match status" value="1"/>
</dbReference>
<evidence type="ECO:0000256" key="1">
    <source>
        <dbReference type="ARBA" id="ARBA00005278"/>
    </source>
</evidence>
<evidence type="ECO:0000313" key="4">
    <source>
        <dbReference type="EMBL" id="SFD82985.1"/>
    </source>
</evidence>
<name>A0A1I1VJJ7_9BACL</name>
<dbReference type="PIRSF" id="PIRSF005690">
    <property type="entry name" value="GerBA"/>
    <property type="match status" value="1"/>
</dbReference>
<dbReference type="RefSeq" id="WP_091183133.1">
    <property type="nucleotide sequence ID" value="NZ_FOMT01000001.1"/>
</dbReference>
<dbReference type="PANTHER" id="PTHR22550:SF5">
    <property type="entry name" value="LEUCINE ZIPPER PROTEIN 4"/>
    <property type="match status" value="1"/>
</dbReference>
<accession>A0A1I1VJJ7</accession>
<keyword evidence="3" id="KW-1133">Transmembrane helix</keyword>
<keyword evidence="2 3" id="KW-0472">Membrane</keyword>
<dbReference type="EMBL" id="FOMT01000001">
    <property type="protein sequence ID" value="SFD82985.1"/>
    <property type="molecule type" value="Genomic_DNA"/>
</dbReference>
<dbReference type="STRING" id="1045775.SAMN05216378_1624"/>
<keyword evidence="5" id="KW-1185">Reference proteome</keyword>
<organism evidence="4 5">
    <name type="scientific">Paenibacillus catalpae</name>
    <dbReference type="NCBI Taxonomy" id="1045775"/>
    <lineage>
        <taxon>Bacteria</taxon>
        <taxon>Bacillati</taxon>
        <taxon>Bacillota</taxon>
        <taxon>Bacilli</taxon>
        <taxon>Bacillales</taxon>
        <taxon>Paenibacillaceae</taxon>
        <taxon>Paenibacillus</taxon>
    </lineage>
</organism>
<reference evidence="5" key="1">
    <citation type="submission" date="2016-10" db="EMBL/GenBank/DDBJ databases">
        <authorList>
            <person name="Varghese N."/>
            <person name="Submissions S."/>
        </authorList>
    </citation>
    <scope>NUCLEOTIDE SEQUENCE [LARGE SCALE GENOMIC DNA]</scope>
    <source>
        <strain evidence="5">CGMCC 1.10784</strain>
    </source>
</reference>
<feature type="transmembrane region" description="Helical" evidence="3">
    <location>
        <begin position="296"/>
        <end position="315"/>
    </location>
</feature>
<dbReference type="InterPro" id="IPR004995">
    <property type="entry name" value="Spore_Ger"/>
</dbReference>
<evidence type="ECO:0000256" key="3">
    <source>
        <dbReference type="SAM" id="Phobius"/>
    </source>
</evidence>
<gene>
    <name evidence="4" type="ORF">SAMN05216378_1624</name>
</gene>
<keyword evidence="3" id="KW-0812">Transmembrane</keyword>
<dbReference type="GO" id="GO:0009847">
    <property type="term" value="P:spore germination"/>
    <property type="evidence" value="ECO:0007669"/>
    <property type="project" value="InterPro"/>
</dbReference>
<proteinExistence type="inferred from homology"/>
<feature type="transmembrane region" description="Helical" evidence="3">
    <location>
        <begin position="392"/>
        <end position="411"/>
    </location>
</feature>
<evidence type="ECO:0000313" key="5">
    <source>
        <dbReference type="Proteomes" id="UP000198855"/>
    </source>
</evidence>
<dbReference type="OrthoDB" id="9772630at2"/>
<evidence type="ECO:0000256" key="2">
    <source>
        <dbReference type="ARBA" id="ARBA00023136"/>
    </source>
</evidence>
<dbReference type="Pfam" id="PF03323">
    <property type="entry name" value="GerA"/>
    <property type="match status" value="1"/>
</dbReference>
<dbReference type="InterPro" id="IPR050768">
    <property type="entry name" value="UPF0353/GerABKA_families"/>
</dbReference>
<comment type="similarity">
    <text evidence="1">Belongs to the GerABKA family.</text>
</comment>
<feature type="transmembrane region" description="Helical" evidence="3">
    <location>
        <begin position="366"/>
        <end position="386"/>
    </location>
</feature>
<dbReference type="Proteomes" id="UP000198855">
    <property type="component" value="Unassembled WGS sequence"/>
</dbReference>
<protein>
    <submittedName>
        <fullName evidence="4">Spore germination protein KA</fullName>
    </submittedName>
</protein>
<feature type="transmembrane region" description="Helical" evidence="3">
    <location>
        <begin position="423"/>
        <end position="446"/>
    </location>
</feature>
<sequence length="469" mass="52566">MSTEEQSLTGEQMNSLEKVKKQLKQVFGETTDLAVEPVDVGQYKGLMCYLTTMTNSAFIMEHVVKKLAMSEHKEPISKEETFQQLEISAYSGLSHQTLQNIDDVMFKIVLGNAAIFIEGCAQVLVLDVRTLNSRSIEEPSTQNVVRGPKEGFTESADTNMSLIRRRFNNVKLRFEKYELGYLTHTAVYMAYLDGEVDEEILKQVRETLSSSHIDSLFDSGRIEEMFHSKGKGIQLFPTVYSSERPDAVCSCMINKRIAIIVDGSPFVLIVPTIFPDFFQSPEDEYQWVVIGVFSRWLRYFAFVLSLIVPALYIAVTSYHQELIPSVLLTSIAAQREGIPFPASIEILLMEITFEILREAGTRMPRLVGPTISIVGALVLGEATVQAGVVSNINVIVVSLTAISGFVAPIYTFGSKVRFFRFGLILLSSLIGLYGLVLGCCLLMVQLTRIESFGVPYMSLFSRWDKRRVT</sequence>
<dbReference type="GO" id="GO:0016020">
    <property type="term" value="C:membrane"/>
    <property type="evidence" value="ECO:0007669"/>
    <property type="project" value="InterPro"/>
</dbReference>
<dbReference type="AlphaFoldDB" id="A0A1I1VJJ7"/>